<feature type="transmembrane region" description="Helical" evidence="1">
    <location>
        <begin position="89"/>
        <end position="109"/>
    </location>
</feature>
<dbReference type="RefSeq" id="WP_146780929.1">
    <property type="nucleotide sequence ID" value="NZ_CP042434.1"/>
</dbReference>
<organism evidence="2 3">
    <name type="scientific">Arachidicoccus ginsenosidivorans</name>
    <dbReference type="NCBI Taxonomy" id="496057"/>
    <lineage>
        <taxon>Bacteria</taxon>
        <taxon>Pseudomonadati</taxon>
        <taxon>Bacteroidota</taxon>
        <taxon>Chitinophagia</taxon>
        <taxon>Chitinophagales</taxon>
        <taxon>Chitinophagaceae</taxon>
        <taxon>Arachidicoccus</taxon>
    </lineage>
</organism>
<accession>A0A5B8VKK5</accession>
<dbReference type="AlphaFoldDB" id="A0A5B8VKK5"/>
<protein>
    <recommendedName>
        <fullName evidence="4">DUF3325 domain-containing protein</fullName>
    </recommendedName>
</protein>
<dbReference type="Proteomes" id="UP000321291">
    <property type="component" value="Chromosome"/>
</dbReference>
<evidence type="ECO:0008006" key="4">
    <source>
        <dbReference type="Google" id="ProtNLM"/>
    </source>
</evidence>
<keyword evidence="1" id="KW-1133">Transmembrane helix</keyword>
<dbReference type="OrthoDB" id="677416at2"/>
<evidence type="ECO:0000313" key="3">
    <source>
        <dbReference type="Proteomes" id="UP000321291"/>
    </source>
</evidence>
<dbReference type="EMBL" id="CP042434">
    <property type="protein sequence ID" value="QEC71551.1"/>
    <property type="molecule type" value="Genomic_DNA"/>
</dbReference>
<keyword evidence="3" id="KW-1185">Reference proteome</keyword>
<evidence type="ECO:0000256" key="1">
    <source>
        <dbReference type="SAM" id="Phobius"/>
    </source>
</evidence>
<reference evidence="2 3" key="1">
    <citation type="journal article" date="2017" name="Int. J. Syst. Evol. Microbiol.">
        <title>Arachidicoccus ginsenosidivorans sp. nov., with ginsenoside-converting activity isolated from ginseng cultivating soil.</title>
        <authorList>
            <person name="Siddiqi M.Z."/>
            <person name="Aslam Z."/>
            <person name="Im W.T."/>
        </authorList>
    </citation>
    <scope>NUCLEOTIDE SEQUENCE [LARGE SCALE GENOMIC DNA]</scope>
    <source>
        <strain evidence="2 3">Gsoil 809</strain>
    </source>
</reference>
<keyword evidence="1" id="KW-0812">Transmembrane</keyword>
<dbReference type="KEGG" id="agi:FSB73_07595"/>
<keyword evidence="1" id="KW-0472">Membrane</keyword>
<name>A0A5B8VKK5_9BACT</name>
<gene>
    <name evidence="2" type="ORF">FSB73_07595</name>
</gene>
<proteinExistence type="predicted"/>
<sequence>MYTLMLLICWSGVFCFYNTSRKAKLISGGAIEFWLQSNQTPAKLLGLGGIMLSTLGLILMDGAVMGTLHALLMMMAAGCYIISLTPFRLIRFSHILGLGVLALLMEFLIF</sequence>
<evidence type="ECO:0000313" key="2">
    <source>
        <dbReference type="EMBL" id="QEC71551.1"/>
    </source>
</evidence>